<dbReference type="AlphaFoldDB" id="A0AAW2P8L6"/>
<protein>
    <recommendedName>
        <fullName evidence="1">MULE transposase domain-containing protein</fullName>
    </recommendedName>
</protein>
<reference evidence="2" key="2">
    <citation type="journal article" date="2024" name="Plant">
        <title>Genomic evolution and insights into agronomic trait innovations of Sesamum species.</title>
        <authorList>
            <person name="Miao H."/>
            <person name="Wang L."/>
            <person name="Qu L."/>
            <person name="Liu H."/>
            <person name="Sun Y."/>
            <person name="Le M."/>
            <person name="Wang Q."/>
            <person name="Wei S."/>
            <person name="Zheng Y."/>
            <person name="Lin W."/>
            <person name="Duan Y."/>
            <person name="Cao H."/>
            <person name="Xiong S."/>
            <person name="Wang X."/>
            <person name="Wei L."/>
            <person name="Li C."/>
            <person name="Ma Q."/>
            <person name="Ju M."/>
            <person name="Zhao R."/>
            <person name="Li G."/>
            <person name="Mu C."/>
            <person name="Tian Q."/>
            <person name="Mei H."/>
            <person name="Zhang T."/>
            <person name="Gao T."/>
            <person name="Zhang H."/>
        </authorList>
    </citation>
    <scope>NUCLEOTIDE SEQUENCE</scope>
    <source>
        <strain evidence="2">KEN8</strain>
    </source>
</reference>
<dbReference type="PANTHER" id="PTHR31973">
    <property type="entry name" value="POLYPROTEIN, PUTATIVE-RELATED"/>
    <property type="match status" value="1"/>
</dbReference>
<reference evidence="2" key="1">
    <citation type="submission" date="2020-06" db="EMBL/GenBank/DDBJ databases">
        <authorList>
            <person name="Li T."/>
            <person name="Hu X."/>
            <person name="Zhang T."/>
            <person name="Song X."/>
            <person name="Zhang H."/>
            <person name="Dai N."/>
            <person name="Sheng W."/>
            <person name="Hou X."/>
            <person name="Wei L."/>
        </authorList>
    </citation>
    <scope>NUCLEOTIDE SEQUENCE</scope>
    <source>
        <strain evidence="2">KEN8</strain>
        <tissue evidence="2">Leaf</tissue>
    </source>
</reference>
<proteinExistence type="predicted"/>
<sequence>MASTLNTILDASNSDARIGNEPVVVRNQMTENTGLVMIFVPFDGTNWLAWSRSIHIALEAARPIYQHQIPTSSGEEKRLFLNFVHEKFLLIFFAIFNESGDKEEKGGGDGDGNADEDDGMSDYCSDDHYEIVNKFDEEFLDDPLKGCLERDAVEFSNATGRKIVFKKGMIFTDVNAFRGALREFVTQEGFDGCHLKGPFGVVLLAAIGLDENNGLFPIAFAIAKMECKESWMFFFENLSNMLGGFSHDRLWTFMTDQQKKMSEASNFRHQFAGVTLKKYFWQATRSYDAVGCNFIMYKVKELKPAAYDWLMKILAKQWSRHAFDSRLKMIMRPTTSVSLSTTG</sequence>
<dbReference type="EMBL" id="JACGWM010000009">
    <property type="protein sequence ID" value="KAL0352455.1"/>
    <property type="molecule type" value="Genomic_DNA"/>
</dbReference>
<feature type="domain" description="MULE transposase" evidence="1">
    <location>
        <begin position="190"/>
        <end position="266"/>
    </location>
</feature>
<dbReference type="Pfam" id="PF10551">
    <property type="entry name" value="MULE"/>
    <property type="match status" value="1"/>
</dbReference>
<dbReference type="InterPro" id="IPR018289">
    <property type="entry name" value="MULE_transposase_dom"/>
</dbReference>
<gene>
    <name evidence="2" type="ORF">Scaly_1634200</name>
</gene>
<evidence type="ECO:0000259" key="1">
    <source>
        <dbReference type="Pfam" id="PF10551"/>
    </source>
</evidence>
<accession>A0AAW2P8L6</accession>
<comment type="caution">
    <text evidence="2">The sequence shown here is derived from an EMBL/GenBank/DDBJ whole genome shotgun (WGS) entry which is preliminary data.</text>
</comment>
<dbReference type="PANTHER" id="PTHR31973:SF187">
    <property type="entry name" value="MUTATOR TRANSPOSASE MUDRA PROTEIN"/>
    <property type="match status" value="1"/>
</dbReference>
<evidence type="ECO:0000313" key="2">
    <source>
        <dbReference type="EMBL" id="KAL0352455.1"/>
    </source>
</evidence>
<organism evidence="2">
    <name type="scientific">Sesamum calycinum</name>
    <dbReference type="NCBI Taxonomy" id="2727403"/>
    <lineage>
        <taxon>Eukaryota</taxon>
        <taxon>Viridiplantae</taxon>
        <taxon>Streptophyta</taxon>
        <taxon>Embryophyta</taxon>
        <taxon>Tracheophyta</taxon>
        <taxon>Spermatophyta</taxon>
        <taxon>Magnoliopsida</taxon>
        <taxon>eudicotyledons</taxon>
        <taxon>Gunneridae</taxon>
        <taxon>Pentapetalae</taxon>
        <taxon>asterids</taxon>
        <taxon>lamiids</taxon>
        <taxon>Lamiales</taxon>
        <taxon>Pedaliaceae</taxon>
        <taxon>Sesamum</taxon>
    </lineage>
</organism>
<name>A0AAW2P8L6_9LAMI</name>